<name>A0A0N5CB67_STREA</name>
<evidence type="ECO:0000313" key="2">
    <source>
        <dbReference type="Proteomes" id="UP000046392"/>
    </source>
</evidence>
<evidence type="ECO:0000256" key="1">
    <source>
        <dbReference type="SAM" id="MobiDB-lite"/>
    </source>
</evidence>
<accession>A0A0N5CB67</accession>
<dbReference type="AlphaFoldDB" id="A0A0N5CB67"/>
<dbReference type="WBParaSite" id="SPAL_0001512900.1">
    <property type="protein sequence ID" value="SPAL_0001512900.1"/>
    <property type="gene ID" value="SPAL_0001512900"/>
</dbReference>
<dbReference type="Proteomes" id="UP000046392">
    <property type="component" value="Unplaced"/>
</dbReference>
<proteinExistence type="predicted"/>
<feature type="region of interest" description="Disordered" evidence="1">
    <location>
        <begin position="293"/>
        <end position="388"/>
    </location>
</feature>
<feature type="compositionally biased region" description="Polar residues" evidence="1">
    <location>
        <begin position="363"/>
        <end position="388"/>
    </location>
</feature>
<organism evidence="2 3">
    <name type="scientific">Strongyloides papillosus</name>
    <name type="common">Intestinal threadworm</name>
    <dbReference type="NCBI Taxonomy" id="174720"/>
    <lineage>
        <taxon>Eukaryota</taxon>
        <taxon>Metazoa</taxon>
        <taxon>Ecdysozoa</taxon>
        <taxon>Nematoda</taxon>
        <taxon>Chromadorea</taxon>
        <taxon>Rhabditida</taxon>
        <taxon>Tylenchina</taxon>
        <taxon>Panagrolaimomorpha</taxon>
        <taxon>Strongyloidoidea</taxon>
        <taxon>Strongyloididae</taxon>
        <taxon>Strongyloides</taxon>
    </lineage>
</organism>
<dbReference type="STRING" id="174720.A0A0N5CB67"/>
<sequence>MSRLFKRLQKRSLKQEQIDEKAFKAAYGESCGQWIAEQREHVNDSKESQENVILSQQAELTILLDPYNTSVNARDQFVPPRYKGQMKKDENFSVTEKELHNMFWDALKHFIQRFNGNSLAALRRYEAHVKSHLTEIAQSPDRLAILDRIAAGYAPTLMNTSEIGRQYLSHALTRIEHPATLTRIFQQMIDDGLLQAERLAAVKPVQRKQSVLEYKTEFDRYIEKVDGYSAITSDITTNIPLKTRIFNDFVSGLRYNLRMLTDVNDFDKLSYSELVAKFVATENRIGIRTFQHMHTDESNQQPRFPDGTAVFDRRGFRKPVPNTFRNRSKTSTPVRSLQSSPDPSNSHEQPNNFPRTEYHRQTHTFQPNNFNNNDIMNYSPFSSNQNTE</sequence>
<feature type="compositionally biased region" description="Polar residues" evidence="1">
    <location>
        <begin position="323"/>
        <end position="354"/>
    </location>
</feature>
<protein>
    <submittedName>
        <fullName evidence="3">Retrotrans_gag domain-containing protein</fullName>
    </submittedName>
</protein>
<reference evidence="3" key="1">
    <citation type="submission" date="2017-02" db="UniProtKB">
        <authorList>
            <consortium name="WormBaseParasite"/>
        </authorList>
    </citation>
    <scope>IDENTIFICATION</scope>
</reference>
<evidence type="ECO:0000313" key="3">
    <source>
        <dbReference type="WBParaSite" id="SPAL_0001512900.1"/>
    </source>
</evidence>
<keyword evidence="2" id="KW-1185">Reference proteome</keyword>